<protein>
    <recommendedName>
        <fullName evidence="10">LMBR1-like membrane protein</fullName>
    </recommendedName>
</protein>
<evidence type="ECO:0000313" key="9">
    <source>
        <dbReference type="Proteomes" id="UP001150907"/>
    </source>
</evidence>
<evidence type="ECO:0000256" key="2">
    <source>
        <dbReference type="ARBA" id="ARBA00010487"/>
    </source>
</evidence>
<gene>
    <name evidence="8" type="ORF">H4R26_001520</name>
</gene>
<feature type="compositionally biased region" description="Low complexity" evidence="6">
    <location>
        <begin position="571"/>
        <end position="588"/>
    </location>
</feature>
<accession>A0A9W8BFW4</accession>
<evidence type="ECO:0000256" key="3">
    <source>
        <dbReference type="ARBA" id="ARBA00022692"/>
    </source>
</evidence>
<feature type="compositionally biased region" description="Acidic residues" evidence="6">
    <location>
        <begin position="527"/>
        <end position="536"/>
    </location>
</feature>
<feature type="compositionally biased region" description="Basic and acidic residues" evidence="6">
    <location>
        <begin position="600"/>
        <end position="629"/>
    </location>
</feature>
<name>A0A9W8BFW4_9FUNG</name>
<evidence type="ECO:0000256" key="5">
    <source>
        <dbReference type="ARBA" id="ARBA00023136"/>
    </source>
</evidence>
<dbReference type="Proteomes" id="UP001150907">
    <property type="component" value="Unassembled WGS sequence"/>
</dbReference>
<comment type="caution">
    <text evidence="8">The sequence shown here is derived from an EMBL/GenBank/DDBJ whole genome shotgun (WGS) entry which is preliminary data.</text>
</comment>
<feature type="transmembrane region" description="Helical" evidence="7">
    <location>
        <begin position="439"/>
        <end position="459"/>
    </location>
</feature>
<feature type="transmembrane region" description="Helical" evidence="7">
    <location>
        <begin position="6"/>
        <end position="24"/>
    </location>
</feature>
<keyword evidence="3 7" id="KW-0812">Transmembrane</keyword>
<feature type="region of interest" description="Disordered" evidence="6">
    <location>
        <begin position="518"/>
        <end position="544"/>
    </location>
</feature>
<feature type="transmembrane region" description="Helical" evidence="7">
    <location>
        <begin position="393"/>
        <end position="418"/>
    </location>
</feature>
<feature type="region of interest" description="Disordered" evidence="6">
    <location>
        <begin position="568"/>
        <end position="765"/>
    </location>
</feature>
<dbReference type="Pfam" id="PF04791">
    <property type="entry name" value="LMBR1"/>
    <property type="match status" value="1"/>
</dbReference>
<evidence type="ECO:0000313" key="8">
    <source>
        <dbReference type="EMBL" id="KAJ2006206.1"/>
    </source>
</evidence>
<evidence type="ECO:0008006" key="10">
    <source>
        <dbReference type="Google" id="ProtNLM"/>
    </source>
</evidence>
<feature type="transmembrane region" description="Helical" evidence="7">
    <location>
        <begin position="86"/>
        <end position="105"/>
    </location>
</feature>
<dbReference type="InterPro" id="IPR006876">
    <property type="entry name" value="LMBR1-like_membr_prot"/>
</dbReference>
<feature type="compositionally biased region" description="Low complexity" evidence="6">
    <location>
        <begin position="630"/>
        <end position="650"/>
    </location>
</feature>
<dbReference type="OrthoDB" id="203099at2759"/>
<evidence type="ECO:0000256" key="4">
    <source>
        <dbReference type="ARBA" id="ARBA00022989"/>
    </source>
</evidence>
<dbReference type="PANTHER" id="PTHR21355">
    <property type="entry name" value="G-PROTEIN COUPLED RECEPTOR-ASSOCIATED PROTEIN LMBRD2"/>
    <property type="match status" value="1"/>
</dbReference>
<keyword evidence="4 7" id="KW-1133">Transmembrane helix</keyword>
<dbReference type="PANTHER" id="PTHR21355:SF0">
    <property type="entry name" value="G-PROTEIN COUPLED RECEPTOR-ASSOCIATED PROTEIN LMBRD2"/>
    <property type="match status" value="1"/>
</dbReference>
<feature type="compositionally biased region" description="Polar residues" evidence="6">
    <location>
        <begin position="751"/>
        <end position="765"/>
    </location>
</feature>
<dbReference type="InterPro" id="IPR051584">
    <property type="entry name" value="GPCR-associated_LMBR1"/>
</dbReference>
<feature type="compositionally biased region" description="Low complexity" evidence="6">
    <location>
        <begin position="704"/>
        <end position="728"/>
    </location>
</feature>
<dbReference type="AlphaFoldDB" id="A0A9W8BFW4"/>
<dbReference type="GO" id="GO:0016020">
    <property type="term" value="C:membrane"/>
    <property type="evidence" value="ECO:0007669"/>
    <property type="project" value="UniProtKB-SubCell"/>
</dbReference>
<organism evidence="8 9">
    <name type="scientific">Coemansia thaxteri</name>
    <dbReference type="NCBI Taxonomy" id="2663907"/>
    <lineage>
        <taxon>Eukaryota</taxon>
        <taxon>Fungi</taxon>
        <taxon>Fungi incertae sedis</taxon>
        <taxon>Zoopagomycota</taxon>
        <taxon>Kickxellomycotina</taxon>
        <taxon>Kickxellomycetes</taxon>
        <taxon>Kickxellales</taxon>
        <taxon>Kickxellaceae</taxon>
        <taxon>Coemansia</taxon>
    </lineage>
</organism>
<proteinExistence type="inferred from homology"/>
<feature type="transmembrane region" description="Helical" evidence="7">
    <location>
        <begin position="155"/>
        <end position="177"/>
    </location>
</feature>
<keyword evidence="9" id="KW-1185">Reference proteome</keyword>
<evidence type="ECO:0000256" key="1">
    <source>
        <dbReference type="ARBA" id="ARBA00004141"/>
    </source>
</evidence>
<feature type="transmembrane region" description="Helical" evidence="7">
    <location>
        <begin position="352"/>
        <end position="373"/>
    </location>
</feature>
<feature type="transmembrane region" description="Helical" evidence="7">
    <location>
        <begin position="31"/>
        <end position="51"/>
    </location>
</feature>
<reference evidence="8" key="1">
    <citation type="submission" date="2022-07" db="EMBL/GenBank/DDBJ databases">
        <title>Phylogenomic reconstructions and comparative analyses of Kickxellomycotina fungi.</title>
        <authorList>
            <person name="Reynolds N.K."/>
            <person name="Stajich J.E."/>
            <person name="Barry K."/>
            <person name="Grigoriev I.V."/>
            <person name="Crous P."/>
            <person name="Smith M.E."/>
        </authorList>
    </citation>
    <scope>NUCLEOTIDE SEQUENCE</scope>
    <source>
        <strain evidence="8">IMI 214461</strain>
    </source>
</reference>
<comment type="similarity">
    <text evidence="2">Belongs to the LIMR family.</text>
</comment>
<keyword evidence="5 7" id="KW-0472">Membrane</keyword>
<evidence type="ECO:0000256" key="7">
    <source>
        <dbReference type="SAM" id="Phobius"/>
    </source>
</evidence>
<evidence type="ECO:0000256" key="6">
    <source>
        <dbReference type="SAM" id="MobiDB-lite"/>
    </source>
</evidence>
<comment type="subcellular location">
    <subcellularLocation>
        <location evidence="1">Membrane</location>
        <topology evidence="1">Multi-pass membrane protein</topology>
    </subcellularLocation>
</comment>
<feature type="compositionally biased region" description="Polar residues" evidence="6">
    <location>
        <begin position="686"/>
        <end position="695"/>
    </location>
</feature>
<sequence length="765" mass="84026">MLWPVLLCGACSLVVILRLLDSYGDRKRCAWYVQVAAVVSWYLPFTIVFILPFDFSSTLYRKCSHDCEAPVGYIGSDVTRRLWVGLYWFMYMLTWVVLPIMMSYVDSGAFTFRDRLRESAWSNVQFYGVSGAVGLVVVGYIAVSRGVFGADLVGFLMALANFWGLFLVITMMGFGLVSIPRKLWRRGDLEVELTKIENRAMAYKDSAYDSWLEVVEVVGEAQLAAARIGGTSELRTCIDQVLGHCGAAAERMREAQPSPPPQTAHLAGRVPGDISAAYLAGLHNRVKRAVLREERDRWRWSRAARRAFFLQDAIASRANPLRQLESSLRPWSRWSVARRSAAWWWFVAARPVVYRALAAGAAALSATVLWSELTFNVDASHLSAVHLLLRSVGLSYFGIEATSIVVIAYMCLCAYSSVMKLRIFNVYSLEPHHHTNERSLLFCGAYLCRLMFPLCYNFLSMAGSSDETTEFARFMDQIDLVPILGEQSTRVIPVLIMIPAAMAFFNVHGRAMEYFGSGDRSGGDDGRDGDDDEDTELGPLCLPREEGRGLLVEARRVAERQQGVAEERAASEALAAPAASAAPSSASTRRPRGWHLGRPSLDRLQDDPSPAADHDPPADRVSSDSDSASHDGAGPPSSSPSAPRPSGMAARFGRWMPPHPPPPRSASSTSLAAKARASRPSAQRLRPSSRQSSARFNYASDDGPAATMRSPPAARAAARLLMAPSSPARLPNPWADPPADPRPPARRHAQSEGSARNPRSTTPTQ</sequence>
<dbReference type="EMBL" id="JANBQF010000069">
    <property type="protein sequence ID" value="KAJ2006206.1"/>
    <property type="molecule type" value="Genomic_DNA"/>
</dbReference>
<feature type="transmembrane region" description="Helical" evidence="7">
    <location>
        <begin position="126"/>
        <end position="143"/>
    </location>
</feature>